<feature type="region of interest" description="Disordered" evidence="1">
    <location>
        <begin position="1"/>
        <end position="37"/>
    </location>
</feature>
<reference evidence="2" key="1">
    <citation type="submission" date="2014-11" db="EMBL/GenBank/DDBJ databases">
        <authorList>
            <person name="Amaro Gonzalez C."/>
        </authorList>
    </citation>
    <scope>NUCLEOTIDE SEQUENCE</scope>
</reference>
<proteinExistence type="predicted"/>
<evidence type="ECO:0000313" key="2">
    <source>
        <dbReference type="EMBL" id="JAH84130.1"/>
    </source>
</evidence>
<evidence type="ECO:0000256" key="1">
    <source>
        <dbReference type="SAM" id="MobiDB-lite"/>
    </source>
</evidence>
<reference evidence="2" key="2">
    <citation type="journal article" date="2015" name="Fish Shellfish Immunol.">
        <title>Early steps in the European eel (Anguilla anguilla)-Vibrio vulnificus interaction in the gills: Role of the RtxA13 toxin.</title>
        <authorList>
            <person name="Callol A."/>
            <person name="Pajuelo D."/>
            <person name="Ebbesson L."/>
            <person name="Teles M."/>
            <person name="MacKenzie S."/>
            <person name="Amaro C."/>
        </authorList>
    </citation>
    <scope>NUCLEOTIDE SEQUENCE</scope>
</reference>
<dbReference type="AlphaFoldDB" id="A0A0E9W3G9"/>
<accession>A0A0E9W3G9</accession>
<name>A0A0E9W3G9_ANGAN</name>
<dbReference type="EMBL" id="GBXM01024447">
    <property type="protein sequence ID" value="JAH84130.1"/>
    <property type="molecule type" value="Transcribed_RNA"/>
</dbReference>
<organism evidence="2">
    <name type="scientific">Anguilla anguilla</name>
    <name type="common">European freshwater eel</name>
    <name type="synonym">Muraena anguilla</name>
    <dbReference type="NCBI Taxonomy" id="7936"/>
    <lineage>
        <taxon>Eukaryota</taxon>
        <taxon>Metazoa</taxon>
        <taxon>Chordata</taxon>
        <taxon>Craniata</taxon>
        <taxon>Vertebrata</taxon>
        <taxon>Euteleostomi</taxon>
        <taxon>Actinopterygii</taxon>
        <taxon>Neopterygii</taxon>
        <taxon>Teleostei</taxon>
        <taxon>Anguilliformes</taxon>
        <taxon>Anguillidae</taxon>
        <taxon>Anguilla</taxon>
    </lineage>
</organism>
<sequence>MNVGRALPNCAPSSLIKGSTQERNRTAVTSVGRAFPN</sequence>
<protein>
    <submittedName>
        <fullName evidence="2">Uncharacterized protein</fullName>
    </submittedName>
</protein>